<evidence type="ECO:0000313" key="3">
    <source>
        <dbReference type="Proteomes" id="UP001230065"/>
    </source>
</evidence>
<comment type="caution">
    <text evidence="2">The sequence shown here is derived from an EMBL/GenBank/DDBJ whole genome shotgun (WGS) entry which is preliminary data.</text>
</comment>
<organism evidence="2 3">
    <name type="scientific">Actinomyces oris</name>
    <dbReference type="NCBI Taxonomy" id="544580"/>
    <lineage>
        <taxon>Bacteria</taxon>
        <taxon>Bacillati</taxon>
        <taxon>Actinomycetota</taxon>
        <taxon>Actinomycetes</taxon>
        <taxon>Actinomycetales</taxon>
        <taxon>Actinomycetaceae</taxon>
        <taxon>Actinomyces</taxon>
    </lineage>
</organism>
<feature type="coiled-coil region" evidence="1">
    <location>
        <begin position="105"/>
        <end position="149"/>
    </location>
</feature>
<name>A0AAW8L9Z6_9ACTO</name>
<evidence type="ECO:0000256" key="1">
    <source>
        <dbReference type="SAM" id="Coils"/>
    </source>
</evidence>
<accession>A0AAW8L9Z6</accession>
<sequence length="223" mass="25444">MQQNPAFAQVSAGFECDTNKRLDIVYPSALCLNRSMTNEELSQQIAALTTTVTEKFNEIDKRFEQIETRFEKIDGRLDKLQAGQDDLVAKYDGLKAGQDDLVAKHADLQVGLDDLRTKYDELNEKQGHIVNAQKTIVKMQEDLHHMVEEQAAKVEEDFTDMKATQAVIQHDIARINRKMIIDAGVRDTMHESVFTTQDSHYRDLDRRLRLVEARLPELGQQGA</sequence>
<protein>
    <recommendedName>
        <fullName evidence="4">t-SNARE coiled-coil homology domain-containing protein</fullName>
    </recommendedName>
</protein>
<dbReference type="EMBL" id="JAMZMF010000012">
    <property type="protein sequence ID" value="MDR0178046.1"/>
    <property type="molecule type" value="Genomic_DNA"/>
</dbReference>
<reference evidence="2" key="1">
    <citation type="submission" date="2022-06" db="EMBL/GenBank/DDBJ databases">
        <title>Draft Genome Sequences of Three Actinomyces oris Strains, Isolated from Healthy Human Feces.</title>
        <authorList>
            <person name="Ye Y."/>
            <person name="Liu C."/>
            <person name="Zhao J."/>
            <person name="Xu J."/>
            <person name="Huang H."/>
            <person name="Wang B."/>
            <person name="Wei J."/>
            <person name="Jing X."/>
        </authorList>
    </citation>
    <scope>NUCLEOTIDE SEQUENCE</scope>
    <source>
        <strain evidence="2">CNGBCC1803727</strain>
    </source>
</reference>
<gene>
    <name evidence="2" type="ORF">RF687_08830</name>
</gene>
<evidence type="ECO:0008006" key="4">
    <source>
        <dbReference type="Google" id="ProtNLM"/>
    </source>
</evidence>
<proteinExistence type="predicted"/>
<dbReference type="Proteomes" id="UP001230065">
    <property type="component" value="Unassembled WGS sequence"/>
</dbReference>
<dbReference type="AlphaFoldDB" id="A0AAW8L9Z6"/>
<dbReference type="RefSeq" id="WP_308680043.1">
    <property type="nucleotide sequence ID" value="NZ_JAMZMF010000012.1"/>
</dbReference>
<evidence type="ECO:0000313" key="2">
    <source>
        <dbReference type="EMBL" id="MDR0178046.1"/>
    </source>
</evidence>
<dbReference type="Gene3D" id="1.10.287.1490">
    <property type="match status" value="1"/>
</dbReference>
<keyword evidence="1" id="KW-0175">Coiled coil</keyword>